<evidence type="ECO:0000313" key="2">
    <source>
        <dbReference type="Proteomes" id="UP000036987"/>
    </source>
</evidence>
<organism evidence="1 2">
    <name type="scientific">Zostera marina</name>
    <name type="common">Eelgrass</name>
    <dbReference type="NCBI Taxonomy" id="29655"/>
    <lineage>
        <taxon>Eukaryota</taxon>
        <taxon>Viridiplantae</taxon>
        <taxon>Streptophyta</taxon>
        <taxon>Embryophyta</taxon>
        <taxon>Tracheophyta</taxon>
        <taxon>Spermatophyta</taxon>
        <taxon>Magnoliopsida</taxon>
        <taxon>Liliopsida</taxon>
        <taxon>Zosteraceae</taxon>
        <taxon>Zostera</taxon>
    </lineage>
</organism>
<dbReference type="OrthoDB" id="1926355at2759"/>
<reference evidence="2" key="1">
    <citation type="journal article" date="2016" name="Nature">
        <title>The genome of the seagrass Zostera marina reveals angiosperm adaptation to the sea.</title>
        <authorList>
            <person name="Olsen J.L."/>
            <person name="Rouze P."/>
            <person name="Verhelst B."/>
            <person name="Lin Y.-C."/>
            <person name="Bayer T."/>
            <person name="Collen J."/>
            <person name="Dattolo E."/>
            <person name="De Paoli E."/>
            <person name="Dittami S."/>
            <person name="Maumus F."/>
            <person name="Michel G."/>
            <person name="Kersting A."/>
            <person name="Lauritano C."/>
            <person name="Lohaus R."/>
            <person name="Toepel M."/>
            <person name="Tonon T."/>
            <person name="Vanneste K."/>
            <person name="Amirebrahimi M."/>
            <person name="Brakel J."/>
            <person name="Bostroem C."/>
            <person name="Chovatia M."/>
            <person name="Grimwood J."/>
            <person name="Jenkins J.W."/>
            <person name="Jueterbock A."/>
            <person name="Mraz A."/>
            <person name="Stam W.T."/>
            <person name="Tice H."/>
            <person name="Bornberg-Bauer E."/>
            <person name="Green P.J."/>
            <person name="Pearson G.A."/>
            <person name="Procaccini G."/>
            <person name="Duarte C.M."/>
            <person name="Schmutz J."/>
            <person name="Reusch T.B.H."/>
            <person name="Van de Peer Y."/>
        </authorList>
    </citation>
    <scope>NUCLEOTIDE SEQUENCE [LARGE SCALE GENOMIC DNA]</scope>
    <source>
        <strain evidence="2">cv. Finnish</strain>
    </source>
</reference>
<accession>A0A0K9P0G6</accession>
<dbReference type="AlphaFoldDB" id="A0A0K9P0G6"/>
<protein>
    <submittedName>
        <fullName evidence="1">Uncharacterized protein</fullName>
    </submittedName>
</protein>
<dbReference type="EMBL" id="LFYR01001341">
    <property type="protein sequence ID" value="KMZ62551.1"/>
    <property type="molecule type" value="Genomic_DNA"/>
</dbReference>
<dbReference type="PANTHER" id="PTHR31580:SF4">
    <property type="entry name" value="FILAMENT-LIKE PLANT PROTEIN 6"/>
    <property type="match status" value="1"/>
</dbReference>
<proteinExistence type="predicted"/>
<name>A0A0K9P0G6_ZOSMR</name>
<sequence>MQLFEIEDQVKTLTEQLSCAQAEVTIKDALIKQHIKVAEEAVSR</sequence>
<keyword evidence="2" id="KW-1185">Reference proteome</keyword>
<gene>
    <name evidence="1" type="ORF">ZOSMA_456G00010</name>
</gene>
<dbReference type="Proteomes" id="UP000036987">
    <property type="component" value="Unassembled WGS sequence"/>
</dbReference>
<dbReference type="PANTHER" id="PTHR31580">
    <property type="entry name" value="FILAMENT-LIKE PLANT PROTEIN 4"/>
    <property type="match status" value="1"/>
</dbReference>
<evidence type="ECO:0000313" key="1">
    <source>
        <dbReference type="EMBL" id="KMZ62551.1"/>
    </source>
</evidence>
<comment type="caution">
    <text evidence="1">The sequence shown here is derived from an EMBL/GenBank/DDBJ whole genome shotgun (WGS) entry which is preliminary data.</text>
</comment>